<dbReference type="RefSeq" id="XP_002847524.1">
    <property type="nucleotide sequence ID" value="XM_002847478.1"/>
</dbReference>
<dbReference type="SUPFAM" id="SSF53474">
    <property type="entry name" value="alpha/beta-Hydrolases"/>
    <property type="match status" value="1"/>
</dbReference>
<dbReference type="Pfam" id="PF02230">
    <property type="entry name" value="Abhydrolase_2"/>
    <property type="match status" value="1"/>
</dbReference>
<dbReference type="Gene3D" id="3.40.50.1820">
    <property type="entry name" value="alpha/beta hydrolase"/>
    <property type="match status" value="1"/>
</dbReference>
<evidence type="ECO:0000256" key="9">
    <source>
        <dbReference type="ARBA" id="ARBA00047337"/>
    </source>
</evidence>
<dbReference type="PANTHER" id="PTHR10655:SF17">
    <property type="entry name" value="LYSOPHOSPHOLIPASE-LIKE PROTEIN 1"/>
    <property type="match status" value="1"/>
</dbReference>
<dbReference type="EMBL" id="DS995703">
    <property type="protein sequence ID" value="EEQ30211.1"/>
    <property type="molecule type" value="Genomic_DNA"/>
</dbReference>
<evidence type="ECO:0000313" key="12">
    <source>
        <dbReference type="Proteomes" id="UP000002035"/>
    </source>
</evidence>
<sequence length="239" mass="26477">MASKAPYIVPAIKRHTATVIMAHGLGDTMMVAQNWRRRGLYDEVSFIFPNAPSIPITVNFGMSMPGWYDIKSLSSSLSMEEFFAQRDEAGILKSREYFNTLIKEEIDKGIKPSRIIFGGFSQGGAMALVTGLASPVKLGGIFGLSCYLPLSPEQLKKHIPDEWPNQKTPVFMGHGDVDQVVKFQYGQKTVDILEDIGVEVEFKKYPGLGHSGDPDEIEDLEKFLDRLIPDEGSSTSSEL</sequence>
<keyword evidence="5" id="KW-0378">Hydrolase</keyword>
<evidence type="ECO:0000256" key="8">
    <source>
        <dbReference type="ARBA" id="ARBA00031195"/>
    </source>
</evidence>
<proteinExistence type="inferred from homology"/>
<dbReference type="OrthoDB" id="2418081at2759"/>
<keyword evidence="12" id="KW-1185">Reference proteome</keyword>
<comment type="similarity">
    <text evidence="1">Belongs to the AB hydrolase superfamily. AB hydrolase 2 family.</text>
</comment>
<protein>
    <recommendedName>
        <fullName evidence="3">Acyl-protein thioesterase 1</fullName>
        <ecNumber evidence="2">3.1.2.22</ecNumber>
    </recommendedName>
    <alternativeName>
        <fullName evidence="8">Palmitoyl-protein hydrolase</fullName>
    </alternativeName>
</protein>
<dbReference type="VEuPathDB" id="FungiDB:MCYG_03030"/>
<dbReference type="OMA" id="WYDILAM"/>
<dbReference type="GO" id="GO:0052689">
    <property type="term" value="F:carboxylic ester hydrolase activity"/>
    <property type="evidence" value="ECO:0007669"/>
    <property type="project" value="UniProtKB-KW"/>
</dbReference>
<evidence type="ECO:0000313" key="11">
    <source>
        <dbReference type="EMBL" id="EEQ30211.1"/>
    </source>
</evidence>
<evidence type="ECO:0000256" key="5">
    <source>
        <dbReference type="ARBA" id="ARBA00022801"/>
    </source>
</evidence>
<dbReference type="GO" id="GO:0006631">
    <property type="term" value="P:fatty acid metabolic process"/>
    <property type="evidence" value="ECO:0007669"/>
    <property type="project" value="UniProtKB-KW"/>
</dbReference>
<dbReference type="Proteomes" id="UP000002035">
    <property type="component" value="Unassembled WGS sequence"/>
</dbReference>
<dbReference type="eggNOG" id="KOG2112">
    <property type="taxonomic scope" value="Eukaryota"/>
</dbReference>
<reference evidence="12" key="1">
    <citation type="journal article" date="2012" name="MBio">
        <title>Comparative genome analysis of Trichophyton rubrum and related dermatophytes reveals candidate genes involved in infection.</title>
        <authorList>
            <person name="Martinez D.A."/>
            <person name="Oliver B.G."/>
            <person name="Graeser Y."/>
            <person name="Goldberg J.M."/>
            <person name="Li W."/>
            <person name="Martinez-Rossi N.M."/>
            <person name="Monod M."/>
            <person name="Shelest E."/>
            <person name="Barton R.C."/>
            <person name="Birch E."/>
            <person name="Brakhage A.A."/>
            <person name="Chen Z."/>
            <person name="Gurr S.J."/>
            <person name="Heiman D."/>
            <person name="Heitman J."/>
            <person name="Kosti I."/>
            <person name="Rossi A."/>
            <person name="Saif S."/>
            <person name="Samalova M."/>
            <person name="Saunders C.W."/>
            <person name="Shea T."/>
            <person name="Summerbell R.C."/>
            <person name="Xu J."/>
            <person name="Young S."/>
            <person name="Zeng Q."/>
            <person name="Birren B.W."/>
            <person name="Cuomo C.A."/>
            <person name="White T.C."/>
        </authorList>
    </citation>
    <scope>NUCLEOTIDE SEQUENCE [LARGE SCALE GENOMIC DNA]</scope>
    <source>
        <strain evidence="12">ATCC MYA-4605 / CBS 113480</strain>
    </source>
</reference>
<dbReference type="GeneID" id="9225051"/>
<dbReference type="PANTHER" id="PTHR10655">
    <property type="entry name" value="LYSOPHOSPHOLIPASE-RELATED"/>
    <property type="match status" value="1"/>
</dbReference>
<feature type="domain" description="Phospholipase/carboxylesterase/thioesterase" evidence="10">
    <location>
        <begin position="6"/>
        <end position="227"/>
    </location>
</feature>
<dbReference type="GO" id="GO:0005737">
    <property type="term" value="C:cytoplasm"/>
    <property type="evidence" value="ECO:0007669"/>
    <property type="project" value="TreeGrafter"/>
</dbReference>
<evidence type="ECO:0000256" key="1">
    <source>
        <dbReference type="ARBA" id="ARBA00006499"/>
    </source>
</evidence>
<gene>
    <name evidence="11" type="ORF">MCYG_03030</name>
</gene>
<dbReference type="HOGENOM" id="CLU_049413_3_8_1"/>
<name>C5FKI9_ARTOC</name>
<evidence type="ECO:0000256" key="4">
    <source>
        <dbReference type="ARBA" id="ARBA00022487"/>
    </source>
</evidence>
<organism evidence="11 12">
    <name type="scientific">Arthroderma otae (strain ATCC MYA-4605 / CBS 113480)</name>
    <name type="common">Microsporum canis</name>
    <dbReference type="NCBI Taxonomy" id="554155"/>
    <lineage>
        <taxon>Eukaryota</taxon>
        <taxon>Fungi</taxon>
        <taxon>Dikarya</taxon>
        <taxon>Ascomycota</taxon>
        <taxon>Pezizomycotina</taxon>
        <taxon>Eurotiomycetes</taxon>
        <taxon>Eurotiomycetidae</taxon>
        <taxon>Onygenales</taxon>
        <taxon>Arthrodermataceae</taxon>
        <taxon>Microsporum</taxon>
    </lineage>
</organism>
<comment type="catalytic activity">
    <reaction evidence="9">
        <text>S-hexadecanoyl-L-cysteinyl-[protein] + H2O = L-cysteinyl-[protein] + hexadecanoate + H(+)</text>
        <dbReference type="Rhea" id="RHEA:19233"/>
        <dbReference type="Rhea" id="RHEA-COMP:10131"/>
        <dbReference type="Rhea" id="RHEA-COMP:11032"/>
        <dbReference type="ChEBI" id="CHEBI:7896"/>
        <dbReference type="ChEBI" id="CHEBI:15377"/>
        <dbReference type="ChEBI" id="CHEBI:15378"/>
        <dbReference type="ChEBI" id="CHEBI:29950"/>
        <dbReference type="ChEBI" id="CHEBI:74151"/>
        <dbReference type="EC" id="3.1.2.22"/>
    </reaction>
</comment>
<accession>C5FKI9</accession>
<dbReference type="EC" id="3.1.2.22" evidence="2"/>
<dbReference type="STRING" id="554155.C5FKI9"/>
<dbReference type="AlphaFoldDB" id="C5FKI9"/>
<comment type="function">
    <text evidence="7">Hydrolyzes fatty acids from S-acylated cysteine residues in proteins with a strong preference for palmitoylated G-alpha proteins over other acyl substrates. Mediates the deacylation of G-alpha proteins such as GPA1 in vivo, but has weak or no activity toward palmitoylated Ras proteins. Has weak lysophospholipase activity in vitro; however such activity may not exist in vivo.</text>
</comment>
<dbReference type="InterPro" id="IPR029058">
    <property type="entry name" value="AB_hydrolase_fold"/>
</dbReference>
<keyword evidence="6" id="KW-0276">Fatty acid metabolism</keyword>
<dbReference type="InterPro" id="IPR003140">
    <property type="entry name" value="PLipase/COase/thioEstase"/>
</dbReference>
<evidence type="ECO:0000256" key="3">
    <source>
        <dbReference type="ARBA" id="ARBA00014923"/>
    </source>
</evidence>
<dbReference type="InterPro" id="IPR050565">
    <property type="entry name" value="LYPA1-2/EST-like"/>
</dbReference>
<evidence type="ECO:0000259" key="10">
    <source>
        <dbReference type="Pfam" id="PF02230"/>
    </source>
</evidence>
<keyword evidence="6" id="KW-0443">Lipid metabolism</keyword>
<evidence type="ECO:0000256" key="2">
    <source>
        <dbReference type="ARBA" id="ARBA00012423"/>
    </source>
</evidence>
<evidence type="ECO:0000256" key="6">
    <source>
        <dbReference type="ARBA" id="ARBA00022832"/>
    </source>
</evidence>
<keyword evidence="4" id="KW-0719">Serine esterase</keyword>
<dbReference type="GO" id="GO:0008474">
    <property type="term" value="F:palmitoyl-(protein) hydrolase activity"/>
    <property type="evidence" value="ECO:0007669"/>
    <property type="project" value="UniProtKB-EC"/>
</dbReference>
<evidence type="ECO:0000256" key="7">
    <source>
        <dbReference type="ARBA" id="ARBA00029392"/>
    </source>
</evidence>